<protein>
    <submittedName>
        <fullName evidence="2">Putative oxidoreductase CzcO</fullName>
        <ecNumber evidence="2">1.-.-.-</ecNumber>
    </submittedName>
</protein>
<dbReference type="GO" id="GO:0050660">
    <property type="term" value="F:flavin adenine dinucleotide binding"/>
    <property type="evidence" value="ECO:0007669"/>
    <property type="project" value="InterPro"/>
</dbReference>
<dbReference type="InterPro" id="IPR036188">
    <property type="entry name" value="FAD/NAD-bd_sf"/>
</dbReference>
<gene>
    <name evidence="2" type="primary">czcO</name>
    <name evidence="2" type="ORF">PAA8504_01439</name>
</gene>
<proteinExistence type="predicted"/>
<dbReference type="Gene3D" id="3.50.50.60">
    <property type="entry name" value="FAD/NAD(P)-binding domain"/>
    <property type="match status" value="1"/>
</dbReference>
<keyword evidence="1 2" id="KW-0560">Oxidoreductase</keyword>
<keyword evidence="3" id="KW-1185">Reference proteome</keyword>
<dbReference type="PRINTS" id="PR00368">
    <property type="entry name" value="FADPNR"/>
</dbReference>
<dbReference type="SUPFAM" id="SSF51905">
    <property type="entry name" value="FAD/NAD(P)-binding domain"/>
    <property type="match status" value="2"/>
</dbReference>
<dbReference type="AlphaFoldDB" id="A0A2R8BU60"/>
<name>A0A2R8BU60_9RHOB</name>
<dbReference type="Proteomes" id="UP000244912">
    <property type="component" value="Unassembled WGS sequence"/>
</dbReference>
<dbReference type="PRINTS" id="PR00469">
    <property type="entry name" value="PNDRDTASEII"/>
</dbReference>
<organism evidence="2 3">
    <name type="scientific">Palleronia abyssalis</name>
    <dbReference type="NCBI Taxonomy" id="1501240"/>
    <lineage>
        <taxon>Bacteria</taxon>
        <taxon>Pseudomonadati</taxon>
        <taxon>Pseudomonadota</taxon>
        <taxon>Alphaproteobacteria</taxon>
        <taxon>Rhodobacterales</taxon>
        <taxon>Roseobacteraceae</taxon>
        <taxon>Palleronia</taxon>
    </lineage>
</organism>
<dbReference type="PIRSF" id="PIRSF000332">
    <property type="entry name" value="FMO"/>
    <property type="match status" value="1"/>
</dbReference>
<dbReference type="EMBL" id="ONZF01000002">
    <property type="protein sequence ID" value="SPJ23626.1"/>
    <property type="molecule type" value="Genomic_DNA"/>
</dbReference>
<dbReference type="PANTHER" id="PTHR43539">
    <property type="entry name" value="FLAVIN-BINDING MONOOXYGENASE-LIKE PROTEIN (AFU_ORTHOLOGUE AFUA_4G09220)"/>
    <property type="match status" value="1"/>
</dbReference>
<dbReference type="PANTHER" id="PTHR43539:SF78">
    <property type="entry name" value="FLAVIN-CONTAINING MONOOXYGENASE"/>
    <property type="match status" value="1"/>
</dbReference>
<reference evidence="2 3" key="1">
    <citation type="submission" date="2018-03" db="EMBL/GenBank/DDBJ databases">
        <authorList>
            <person name="Keele B.F."/>
        </authorList>
    </citation>
    <scope>NUCLEOTIDE SEQUENCE [LARGE SCALE GENOMIC DNA]</scope>
    <source>
        <strain evidence="2 3">CECT 8504</strain>
    </source>
</reference>
<dbReference type="Pfam" id="PF13738">
    <property type="entry name" value="Pyr_redox_3"/>
    <property type="match status" value="1"/>
</dbReference>
<dbReference type="EC" id="1.-.-.-" evidence="2"/>
<accession>A0A2R8BU60</accession>
<dbReference type="RefSeq" id="WP_108893441.1">
    <property type="nucleotide sequence ID" value="NZ_ONZF01000002.1"/>
</dbReference>
<dbReference type="GO" id="GO:0050661">
    <property type="term" value="F:NADP binding"/>
    <property type="evidence" value="ECO:0007669"/>
    <property type="project" value="InterPro"/>
</dbReference>
<dbReference type="InterPro" id="IPR050982">
    <property type="entry name" value="Auxin_biosynth/cation_transpt"/>
</dbReference>
<dbReference type="GO" id="GO:0004497">
    <property type="term" value="F:monooxygenase activity"/>
    <property type="evidence" value="ECO:0007669"/>
    <property type="project" value="TreeGrafter"/>
</dbReference>
<evidence type="ECO:0000313" key="3">
    <source>
        <dbReference type="Proteomes" id="UP000244912"/>
    </source>
</evidence>
<evidence type="ECO:0000256" key="1">
    <source>
        <dbReference type="ARBA" id="ARBA00023002"/>
    </source>
</evidence>
<dbReference type="OrthoDB" id="9808049at2"/>
<sequence>MTEAIVIGAGPAGLASAAMLKKRGLRVVILERAEAAASAWRAHYDGLRLHTAKGRSALPGLKMGRDLPRFPKRADVIAYFDRYVAHHGLDIRTGVEATHVREVPGGWRVDHSGGHSTARVVVFATGLNGHPNIPALPGYDGQVLHSSQYRRPGQIAAGRVLVVGFGNSGGDIAMEMARDGRKTDLSVRGPVNMVPETILGVPTTSMGMLRRAFGPRLADRIAAPLIRAKIGRPEEYGFTAHSKGPQTRLVEDGKVPLIDPGVLPLIREGRIAVRPGIAGAAGREVQFTDETRNTFDAVVFATGYKVDLRPLLGARTDVLDDGGAPRRTGGPSEAPGLYFIAYRAAPEGQLRRIGIEARAIAAHASG</sequence>
<dbReference type="GO" id="GO:0005829">
    <property type="term" value="C:cytosol"/>
    <property type="evidence" value="ECO:0007669"/>
    <property type="project" value="TreeGrafter"/>
</dbReference>
<evidence type="ECO:0000313" key="2">
    <source>
        <dbReference type="EMBL" id="SPJ23626.1"/>
    </source>
</evidence>
<dbReference type="InterPro" id="IPR000960">
    <property type="entry name" value="Flavin_mOase"/>
</dbReference>